<name>A0ABT6TA20_9ACTN</name>
<dbReference type="Proteomes" id="UP001237105">
    <property type="component" value="Unassembled WGS sequence"/>
</dbReference>
<accession>A0ABT6TA20</accession>
<sequence>MRALLARALSWVPWRRRPGRHSAKHLAAQRAAVPVPEPVSPWARPWTSPSAADVRAIFRDPQVLALPTPQRERAWAAAFAELGVDYDHPAAEPLGSLVTPVRVAA</sequence>
<keyword evidence="2" id="KW-1185">Reference proteome</keyword>
<reference evidence="1 2" key="1">
    <citation type="submission" date="2023-05" db="EMBL/GenBank/DDBJ databases">
        <title>Draft genome sequence of Streptomyces sp. B-S-A12 isolated from a cave soil in Thailand.</title>
        <authorList>
            <person name="Chamroensaksri N."/>
            <person name="Muangham S."/>
        </authorList>
    </citation>
    <scope>NUCLEOTIDE SEQUENCE [LARGE SCALE GENOMIC DNA]</scope>
    <source>
        <strain evidence="1 2">B-S-A12</strain>
    </source>
</reference>
<comment type="caution">
    <text evidence="1">The sequence shown here is derived from an EMBL/GenBank/DDBJ whole genome shotgun (WGS) entry which is preliminary data.</text>
</comment>
<gene>
    <name evidence="1" type="ORF">QIT00_35190</name>
</gene>
<dbReference type="EMBL" id="JASCIS010000061">
    <property type="protein sequence ID" value="MDI3423732.1"/>
    <property type="molecule type" value="Genomic_DNA"/>
</dbReference>
<organism evidence="1 2">
    <name type="scientific">Streptomyces luteolus</name>
    <dbReference type="NCBI Taxonomy" id="3043615"/>
    <lineage>
        <taxon>Bacteria</taxon>
        <taxon>Bacillati</taxon>
        <taxon>Actinomycetota</taxon>
        <taxon>Actinomycetes</taxon>
        <taxon>Kitasatosporales</taxon>
        <taxon>Streptomycetaceae</taxon>
        <taxon>Streptomyces</taxon>
    </lineage>
</organism>
<protein>
    <submittedName>
        <fullName evidence="1">Uncharacterized protein</fullName>
    </submittedName>
</protein>
<dbReference type="RefSeq" id="WP_282539566.1">
    <property type="nucleotide sequence ID" value="NZ_JASCIS010000061.1"/>
</dbReference>
<evidence type="ECO:0000313" key="1">
    <source>
        <dbReference type="EMBL" id="MDI3423732.1"/>
    </source>
</evidence>
<evidence type="ECO:0000313" key="2">
    <source>
        <dbReference type="Proteomes" id="UP001237105"/>
    </source>
</evidence>
<proteinExistence type="predicted"/>